<evidence type="ECO:0000313" key="6">
    <source>
        <dbReference type="EMBL" id="SLM89621.1"/>
    </source>
</evidence>
<proteinExistence type="inferred from homology"/>
<dbReference type="Proteomes" id="UP000195981">
    <property type="component" value="Unassembled WGS sequence"/>
</dbReference>
<dbReference type="AlphaFoldDB" id="A0A1X6WVP1"/>
<protein>
    <submittedName>
        <fullName evidence="6">Secreted transglycosylase</fullName>
    </submittedName>
</protein>
<dbReference type="GO" id="GO:0008234">
    <property type="term" value="F:cysteine-type peptidase activity"/>
    <property type="evidence" value="ECO:0007669"/>
    <property type="project" value="UniProtKB-KW"/>
</dbReference>
<keyword evidence="2" id="KW-0645">Protease</keyword>
<sequence>MSGRRPTSGSRPAPLALALAGLLVLALVLGGAAGVRWLRHDAGEPAAAPPVRNVTADWNGPRVAVIQQVVGTWRTGHEATMDQPTIDAVTQWQKDHSLPATGVVDAATWTAMDTGRPWTIDEWTAPSRVPADASRDERIDAMIAFATEQEGSPYLWGGAGPPDLGFDCSGLTLQAMRAGGLDPGIDAVKHASPGWLTTHYLLEDPRFTHVPRSELERGDWVFYADEQGELRHMALYLGDGTMVDSYGSGVHVRTYREKIGTKRFAMDTLVRPFP</sequence>
<dbReference type="GO" id="GO:0006508">
    <property type="term" value="P:proteolysis"/>
    <property type="evidence" value="ECO:0007669"/>
    <property type="project" value="UniProtKB-KW"/>
</dbReference>
<dbReference type="PANTHER" id="PTHR47359">
    <property type="entry name" value="PEPTIDOGLYCAN DL-ENDOPEPTIDASE CWLO"/>
    <property type="match status" value="1"/>
</dbReference>
<dbReference type="RefSeq" id="WP_087102840.1">
    <property type="nucleotide sequence ID" value="NZ_FWFG01000035.1"/>
</dbReference>
<dbReference type="PANTHER" id="PTHR47359:SF3">
    <property type="entry name" value="NLP_P60 DOMAIN-CONTAINING PROTEIN-RELATED"/>
    <property type="match status" value="1"/>
</dbReference>
<evidence type="ECO:0000256" key="1">
    <source>
        <dbReference type="ARBA" id="ARBA00007074"/>
    </source>
</evidence>
<dbReference type="InterPro" id="IPR036365">
    <property type="entry name" value="PGBD-like_sf"/>
</dbReference>
<keyword evidence="4" id="KW-0788">Thiol protease</keyword>
<dbReference type="PROSITE" id="PS51935">
    <property type="entry name" value="NLPC_P60"/>
    <property type="match status" value="1"/>
</dbReference>
<accession>A0A1X6WVP1</accession>
<dbReference type="InterPro" id="IPR002477">
    <property type="entry name" value="Peptidoglycan-bd-like"/>
</dbReference>
<name>A0A1X6WVP1_9MICO</name>
<dbReference type="Gene3D" id="1.10.101.10">
    <property type="entry name" value="PGBD-like superfamily/PGBD"/>
    <property type="match status" value="1"/>
</dbReference>
<dbReference type="InterPro" id="IPR036366">
    <property type="entry name" value="PGBDSf"/>
</dbReference>
<keyword evidence="3" id="KW-0378">Hydrolase</keyword>
<evidence type="ECO:0000259" key="5">
    <source>
        <dbReference type="PROSITE" id="PS51935"/>
    </source>
</evidence>
<dbReference type="InterPro" id="IPR051794">
    <property type="entry name" value="PG_Endopeptidase_C40"/>
</dbReference>
<dbReference type="OrthoDB" id="514320at2"/>
<evidence type="ECO:0000256" key="4">
    <source>
        <dbReference type="ARBA" id="ARBA00022807"/>
    </source>
</evidence>
<comment type="similarity">
    <text evidence="1">Belongs to the peptidase C40 family.</text>
</comment>
<dbReference type="Gene3D" id="3.90.1720.10">
    <property type="entry name" value="endopeptidase domain like (from Nostoc punctiforme)"/>
    <property type="match status" value="1"/>
</dbReference>
<feature type="domain" description="NlpC/P60" evidence="5">
    <location>
        <begin position="136"/>
        <end position="274"/>
    </location>
</feature>
<dbReference type="SUPFAM" id="SSF54001">
    <property type="entry name" value="Cysteine proteinases"/>
    <property type="match status" value="1"/>
</dbReference>
<dbReference type="Pfam" id="PF00877">
    <property type="entry name" value="NLPC_P60"/>
    <property type="match status" value="1"/>
</dbReference>
<organism evidence="6 7">
    <name type="scientific">Brachybacterium nesterenkovii</name>
    <dbReference type="NCBI Taxonomy" id="47847"/>
    <lineage>
        <taxon>Bacteria</taxon>
        <taxon>Bacillati</taxon>
        <taxon>Actinomycetota</taxon>
        <taxon>Actinomycetes</taxon>
        <taxon>Micrococcales</taxon>
        <taxon>Dermabacteraceae</taxon>
        <taxon>Brachybacterium</taxon>
    </lineage>
</organism>
<evidence type="ECO:0000313" key="7">
    <source>
        <dbReference type="Proteomes" id="UP000195981"/>
    </source>
</evidence>
<dbReference type="SUPFAM" id="SSF47090">
    <property type="entry name" value="PGBD-like"/>
    <property type="match status" value="1"/>
</dbReference>
<gene>
    <name evidence="6" type="ORF">FM110_03900</name>
</gene>
<keyword evidence="7" id="KW-1185">Reference proteome</keyword>
<dbReference type="EMBL" id="FWFG01000035">
    <property type="protein sequence ID" value="SLM89621.1"/>
    <property type="molecule type" value="Genomic_DNA"/>
</dbReference>
<reference evidence="6 7" key="1">
    <citation type="submission" date="2017-02" db="EMBL/GenBank/DDBJ databases">
        <authorList>
            <person name="Peterson S.W."/>
        </authorList>
    </citation>
    <scope>NUCLEOTIDE SEQUENCE [LARGE SCALE GENOMIC DNA]</scope>
    <source>
        <strain evidence="6 7">CIP104813</strain>
    </source>
</reference>
<dbReference type="Pfam" id="PF01471">
    <property type="entry name" value="PG_binding_1"/>
    <property type="match status" value="1"/>
</dbReference>
<dbReference type="InterPro" id="IPR000064">
    <property type="entry name" value="NLP_P60_dom"/>
</dbReference>
<evidence type="ECO:0000256" key="2">
    <source>
        <dbReference type="ARBA" id="ARBA00022670"/>
    </source>
</evidence>
<dbReference type="InterPro" id="IPR038765">
    <property type="entry name" value="Papain-like_cys_pep_sf"/>
</dbReference>
<evidence type="ECO:0000256" key="3">
    <source>
        <dbReference type="ARBA" id="ARBA00022801"/>
    </source>
</evidence>